<keyword evidence="3" id="KW-0804">Transcription</keyword>
<dbReference type="EMBL" id="CP016172">
    <property type="protein sequence ID" value="ANN78105.1"/>
    <property type="molecule type" value="Genomic_DNA"/>
</dbReference>
<dbReference type="AlphaFoldDB" id="A0A193GE67"/>
<keyword evidence="7" id="KW-1185">Reference proteome</keyword>
<reference evidence="6 7" key="1">
    <citation type="submission" date="2016-06" db="EMBL/GenBank/DDBJ databases">
        <title>Complete genome sequences of Bordetella bronchialis and Bordetella flabilis.</title>
        <authorList>
            <person name="LiPuma J.J."/>
            <person name="Spilker T."/>
        </authorList>
    </citation>
    <scope>NUCLEOTIDE SEQUENCE [LARGE SCALE GENOMIC DNA]</scope>
    <source>
        <strain evidence="6 7">AU10664</strain>
    </source>
</reference>
<keyword evidence="2 4" id="KW-0238">DNA-binding</keyword>
<evidence type="ECO:0000256" key="4">
    <source>
        <dbReference type="PROSITE-ProRule" id="PRU00335"/>
    </source>
</evidence>
<dbReference type="Pfam" id="PF21993">
    <property type="entry name" value="TetR_C_13_2"/>
    <property type="match status" value="1"/>
</dbReference>
<dbReference type="PANTHER" id="PTHR47506:SF7">
    <property type="entry name" value="TRANSCRIPTIONAL REGULATORY PROTEIN"/>
    <property type="match status" value="1"/>
</dbReference>
<dbReference type="GO" id="GO:0003677">
    <property type="term" value="F:DNA binding"/>
    <property type="evidence" value="ECO:0007669"/>
    <property type="project" value="UniProtKB-UniRule"/>
</dbReference>
<dbReference type="RefSeq" id="WP_066658905.1">
    <property type="nucleotide sequence ID" value="NZ_CBCSCL010000041.1"/>
</dbReference>
<proteinExistence type="predicted"/>
<accession>A0A193GE67</accession>
<dbReference type="InterPro" id="IPR054156">
    <property type="entry name" value="YxaF_TetR_C"/>
</dbReference>
<dbReference type="Pfam" id="PF00440">
    <property type="entry name" value="TetR_N"/>
    <property type="match status" value="1"/>
</dbReference>
<dbReference type="PROSITE" id="PS50977">
    <property type="entry name" value="HTH_TETR_2"/>
    <property type="match status" value="1"/>
</dbReference>
<sequence length="194" mass="20700">MRKSREEAARTRERIIEAAGQEFRRNGIAATGLAGLMASAGLTHGGFYKHFGSKEELVREACVRSMNGVLDALVERIEQEPPPARLRALLSAYLSTAHRDDPGRGCGLAALSEELARGDDTTRAETTDYFRRLVNTIAGYLPDPGHPDANAKAQSIAAAMVGAMSVARALNDPALSAQLLESSRQTLLQLAGAA</sequence>
<evidence type="ECO:0000313" key="7">
    <source>
        <dbReference type="Proteomes" id="UP000091926"/>
    </source>
</evidence>
<feature type="domain" description="HTH tetR-type" evidence="5">
    <location>
        <begin position="9"/>
        <end position="69"/>
    </location>
</feature>
<dbReference type="PRINTS" id="PR00455">
    <property type="entry name" value="HTHTETR"/>
</dbReference>
<evidence type="ECO:0000256" key="3">
    <source>
        <dbReference type="ARBA" id="ARBA00023163"/>
    </source>
</evidence>
<gene>
    <name evidence="6" type="ORF">BAU07_14275</name>
</gene>
<feature type="DNA-binding region" description="H-T-H motif" evidence="4">
    <location>
        <begin position="32"/>
        <end position="51"/>
    </location>
</feature>
<dbReference type="SUPFAM" id="SSF48498">
    <property type="entry name" value="Tetracyclin repressor-like, C-terminal domain"/>
    <property type="match status" value="1"/>
</dbReference>
<dbReference type="SUPFAM" id="SSF46689">
    <property type="entry name" value="Homeodomain-like"/>
    <property type="match status" value="1"/>
</dbReference>
<evidence type="ECO:0000313" key="6">
    <source>
        <dbReference type="EMBL" id="ANN78105.1"/>
    </source>
</evidence>
<dbReference type="InterPro" id="IPR036271">
    <property type="entry name" value="Tet_transcr_reg_TetR-rel_C_sf"/>
</dbReference>
<dbReference type="InterPro" id="IPR009057">
    <property type="entry name" value="Homeodomain-like_sf"/>
</dbReference>
<dbReference type="PANTHER" id="PTHR47506">
    <property type="entry name" value="TRANSCRIPTIONAL REGULATORY PROTEIN"/>
    <property type="match status" value="1"/>
</dbReference>
<evidence type="ECO:0000256" key="2">
    <source>
        <dbReference type="ARBA" id="ARBA00023125"/>
    </source>
</evidence>
<dbReference type="Gene3D" id="1.10.357.10">
    <property type="entry name" value="Tetracycline Repressor, domain 2"/>
    <property type="match status" value="1"/>
</dbReference>
<dbReference type="InterPro" id="IPR001647">
    <property type="entry name" value="HTH_TetR"/>
</dbReference>
<evidence type="ECO:0000256" key="1">
    <source>
        <dbReference type="ARBA" id="ARBA00023015"/>
    </source>
</evidence>
<name>A0A193GE67_9BORD</name>
<organism evidence="6 7">
    <name type="scientific">Bordetella flabilis</name>
    <dbReference type="NCBI Taxonomy" id="463014"/>
    <lineage>
        <taxon>Bacteria</taxon>
        <taxon>Pseudomonadati</taxon>
        <taxon>Pseudomonadota</taxon>
        <taxon>Betaproteobacteria</taxon>
        <taxon>Burkholderiales</taxon>
        <taxon>Alcaligenaceae</taxon>
        <taxon>Bordetella</taxon>
    </lineage>
</organism>
<protein>
    <recommendedName>
        <fullName evidence="5">HTH tetR-type domain-containing protein</fullName>
    </recommendedName>
</protein>
<dbReference type="STRING" id="463014.BAU07_14275"/>
<evidence type="ECO:0000259" key="5">
    <source>
        <dbReference type="PROSITE" id="PS50977"/>
    </source>
</evidence>
<dbReference type="Proteomes" id="UP000091926">
    <property type="component" value="Chromosome"/>
</dbReference>
<dbReference type="KEGG" id="bfz:BAU07_14275"/>
<keyword evidence="1" id="KW-0805">Transcription regulation</keyword>
<dbReference type="Gene3D" id="1.10.10.60">
    <property type="entry name" value="Homeodomain-like"/>
    <property type="match status" value="1"/>
</dbReference>